<feature type="transmembrane region" description="Helical" evidence="6">
    <location>
        <begin position="50"/>
        <end position="76"/>
    </location>
</feature>
<feature type="compositionally biased region" description="Low complexity" evidence="5">
    <location>
        <begin position="115"/>
        <end position="148"/>
    </location>
</feature>
<dbReference type="PANTHER" id="PTHR31395">
    <property type="entry name" value="SHISA"/>
    <property type="match status" value="1"/>
</dbReference>
<evidence type="ECO:0000256" key="2">
    <source>
        <dbReference type="ARBA" id="ARBA00022692"/>
    </source>
</evidence>
<proteinExistence type="predicted"/>
<keyword evidence="8" id="KW-1185">Reference proteome</keyword>
<protein>
    <recommendedName>
        <fullName evidence="9">Cysteine and tyrosine-rich protein 1</fullName>
    </recommendedName>
</protein>
<dbReference type="GO" id="GO:0016020">
    <property type="term" value="C:membrane"/>
    <property type="evidence" value="ECO:0007669"/>
    <property type="project" value="UniProtKB-SubCell"/>
</dbReference>
<dbReference type="PANTHER" id="PTHR31395:SF23">
    <property type="entry name" value="GEO05642P1"/>
    <property type="match status" value="1"/>
</dbReference>
<evidence type="ECO:0000256" key="6">
    <source>
        <dbReference type="SAM" id="Phobius"/>
    </source>
</evidence>
<dbReference type="EMBL" id="CACVKT020002575">
    <property type="protein sequence ID" value="CAC5378524.1"/>
    <property type="molecule type" value="Genomic_DNA"/>
</dbReference>
<organism evidence="7 8">
    <name type="scientific">Mytilus coruscus</name>
    <name type="common">Sea mussel</name>
    <dbReference type="NCBI Taxonomy" id="42192"/>
    <lineage>
        <taxon>Eukaryota</taxon>
        <taxon>Metazoa</taxon>
        <taxon>Spiralia</taxon>
        <taxon>Lophotrochozoa</taxon>
        <taxon>Mollusca</taxon>
        <taxon>Bivalvia</taxon>
        <taxon>Autobranchia</taxon>
        <taxon>Pteriomorphia</taxon>
        <taxon>Mytilida</taxon>
        <taxon>Mytiloidea</taxon>
        <taxon>Mytilidae</taxon>
        <taxon>Mytilinae</taxon>
        <taxon>Mytilus</taxon>
    </lineage>
</organism>
<evidence type="ECO:0000313" key="7">
    <source>
        <dbReference type="EMBL" id="CAC5378524.1"/>
    </source>
</evidence>
<gene>
    <name evidence="7" type="ORF">MCOR_14717</name>
</gene>
<evidence type="ECO:0008006" key="9">
    <source>
        <dbReference type="Google" id="ProtNLM"/>
    </source>
</evidence>
<comment type="subcellular location">
    <subcellularLocation>
        <location evidence="1">Membrane</location>
    </subcellularLocation>
</comment>
<evidence type="ECO:0000256" key="4">
    <source>
        <dbReference type="ARBA" id="ARBA00023136"/>
    </source>
</evidence>
<evidence type="ECO:0000256" key="3">
    <source>
        <dbReference type="ARBA" id="ARBA00022989"/>
    </source>
</evidence>
<keyword evidence="2 6" id="KW-0812">Transmembrane</keyword>
<evidence type="ECO:0000313" key="8">
    <source>
        <dbReference type="Proteomes" id="UP000507470"/>
    </source>
</evidence>
<keyword evidence="4 6" id="KW-0472">Membrane</keyword>
<dbReference type="Proteomes" id="UP000507470">
    <property type="component" value="Unassembled WGS sequence"/>
</dbReference>
<accession>A0A6J8B686</accession>
<feature type="region of interest" description="Disordered" evidence="5">
    <location>
        <begin position="115"/>
        <end position="162"/>
    </location>
</feature>
<dbReference type="AlphaFoldDB" id="A0A6J8B686"/>
<dbReference type="InterPro" id="IPR026910">
    <property type="entry name" value="Shisa"/>
</dbReference>
<keyword evidence="3 6" id="KW-1133">Transmembrane helix</keyword>
<name>A0A6J8B686_MYTCO</name>
<reference evidence="7 8" key="1">
    <citation type="submission" date="2020-06" db="EMBL/GenBank/DDBJ databases">
        <authorList>
            <person name="Li R."/>
            <person name="Bekaert M."/>
        </authorList>
    </citation>
    <scope>NUCLEOTIDE SEQUENCE [LARGE SCALE GENOMIC DNA]</scope>
    <source>
        <strain evidence="8">wild</strain>
    </source>
</reference>
<sequence>MYKINKWTIVAAEYCLSGYTYGGHTYFIYCSDGCCGSYLNKYCCSYNGGIIAGIVIGCLFGLAVLIALIVACCVAVKKSGTSGRVIPSGQGVAMVQTSSQQQAMYPPPQGMQPQYGQYPQSGQYPPGGQHPQSGQYPPGGQYPQGGQYPAPPPSYAAHPPPY</sequence>
<evidence type="ECO:0000256" key="1">
    <source>
        <dbReference type="ARBA" id="ARBA00004370"/>
    </source>
</evidence>
<dbReference type="OrthoDB" id="6151995at2759"/>
<feature type="compositionally biased region" description="Pro residues" evidence="5">
    <location>
        <begin position="149"/>
        <end position="162"/>
    </location>
</feature>
<evidence type="ECO:0000256" key="5">
    <source>
        <dbReference type="SAM" id="MobiDB-lite"/>
    </source>
</evidence>